<dbReference type="PROSITE" id="PS50194">
    <property type="entry name" value="FILAMIN_REPEAT"/>
    <property type="match status" value="1"/>
</dbReference>
<keyword evidence="2" id="KW-1185">Reference proteome</keyword>
<dbReference type="Proteomes" id="UP001432059">
    <property type="component" value="Chromosome"/>
</dbReference>
<dbReference type="InterPro" id="IPR013783">
    <property type="entry name" value="Ig-like_fold"/>
</dbReference>
<dbReference type="InterPro" id="IPR017868">
    <property type="entry name" value="Filamin/ABP280_repeat-like"/>
</dbReference>
<dbReference type="AlphaFoldDB" id="A0AAU0F1D5"/>
<reference evidence="1" key="1">
    <citation type="submission" date="2023-10" db="EMBL/GenBank/DDBJ databases">
        <title>Characterization and whole genome sequencing of a novel strain of Bergeyella porcorum QD2021 isolated from pig.</title>
        <authorList>
            <person name="Liu G."/>
            <person name="Chen C."/>
            <person name="Han X."/>
        </authorList>
    </citation>
    <scope>NUCLEOTIDE SEQUENCE</scope>
    <source>
        <strain evidence="1">QD2021</strain>
    </source>
</reference>
<gene>
    <name evidence="1" type="ORF">BPO_0739</name>
</gene>
<evidence type="ECO:0000313" key="2">
    <source>
        <dbReference type="Proteomes" id="UP001432059"/>
    </source>
</evidence>
<dbReference type="EMBL" id="CP136426">
    <property type="protein sequence ID" value="WOC51386.1"/>
    <property type="molecule type" value="Genomic_DNA"/>
</dbReference>
<dbReference type="InterPro" id="IPR014756">
    <property type="entry name" value="Ig_E-set"/>
</dbReference>
<proteinExistence type="predicted"/>
<dbReference type="KEGG" id="bpor:BPO_0739"/>
<dbReference type="SUPFAM" id="SSF81296">
    <property type="entry name" value="E set domains"/>
    <property type="match status" value="1"/>
</dbReference>
<accession>A0AAU0F1D5</accession>
<name>A0AAU0F1D5_9FLAO</name>
<sequence>MCYVLQAHTIWIETNTFAKTNQKHEIKIFFGELDSPTPTAKWFSDIKDLEIKIISPSGNEFSIKEKVQNEKYYSSFFTPTEYGTYIINVKHLVKDTFKKMKITYQTVAFVKTNQNEQEVKLGSNPFAYEVSNTKFNLNKEKSIRLFFEGEAKSKQKLKIVADNNWEQSLYSNVHGKVTFKPLWKGKYLLEMVNSQKKQGEHNGQPYEIDYEMITYLVEVK</sequence>
<evidence type="ECO:0000313" key="1">
    <source>
        <dbReference type="EMBL" id="WOC51386.1"/>
    </source>
</evidence>
<organism evidence="1 2">
    <name type="scientific">Bergeyella porcorum</name>
    <dbReference type="NCBI Taxonomy" id="1735111"/>
    <lineage>
        <taxon>Bacteria</taxon>
        <taxon>Pseudomonadati</taxon>
        <taxon>Bacteroidota</taxon>
        <taxon>Flavobacteriia</taxon>
        <taxon>Flavobacteriales</taxon>
        <taxon>Weeksellaceae</taxon>
        <taxon>Bergeyella</taxon>
    </lineage>
</organism>
<dbReference type="Gene3D" id="2.60.40.10">
    <property type="entry name" value="Immunoglobulins"/>
    <property type="match status" value="1"/>
</dbReference>
<protein>
    <recommendedName>
        <fullName evidence="3">DUF4198 domain-containing protein</fullName>
    </recommendedName>
</protein>
<evidence type="ECO:0008006" key="3">
    <source>
        <dbReference type="Google" id="ProtNLM"/>
    </source>
</evidence>